<dbReference type="PANTHER" id="PTHR43235:SF1">
    <property type="entry name" value="GLUTAMINE AMIDOTRANSFERASE PB2B2.05-RELATED"/>
    <property type="match status" value="1"/>
</dbReference>
<keyword evidence="1" id="KW-0808">Transferase</keyword>
<reference evidence="2" key="1">
    <citation type="submission" date="2016-12" db="EMBL/GenBank/DDBJ databases">
        <title>Draft Genome Sequences od Carboxydothermus pertinax and islandicus, Hydrogenogenic Carboxydotrophic Bacteria.</title>
        <authorList>
            <person name="Fukuyama Y."/>
            <person name="Ohmae K."/>
            <person name="Yoneda Y."/>
            <person name="Yoshida T."/>
            <person name="Sako Y."/>
        </authorList>
    </citation>
    <scope>NUCLEOTIDE SEQUENCE [LARGE SCALE GENOMIC DNA]</scope>
    <source>
        <strain evidence="2">SET</strain>
    </source>
</reference>
<keyword evidence="2" id="KW-1185">Reference proteome</keyword>
<dbReference type="PANTHER" id="PTHR43235">
    <property type="entry name" value="GLUTAMINE AMIDOTRANSFERASE PB2B2.05-RELATED"/>
    <property type="match status" value="1"/>
</dbReference>
<proteinExistence type="predicted"/>
<organism evidence="1 2">
    <name type="scientific">Carboxydothermus islandicus</name>
    <dbReference type="NCBI Taxonomy" id="661089"/>
    <lineage>
        <taxon>Bacteria</taxon>
        <taxon>Bacillati</taxon>
        <taxon>Bacillota</taxon>
        <taxon>Clostridia</taxon>
        <taxon>Thermoanaerobacterales</taxon>
        <taxon>Thermoanaerobacteraceae</taxon>
        <taxon>Carboxydothermus</taxon>
    </lineage>
</organism>
<dbReference type="InterPro" id="IPR029062">
    <property type="entry name" value="Class_I_gatase-like"/>
</dbReference>
<dbReference type="AlphaFoldDB" id="A0A1L8D5W8"/>
<dbReference type="InterPro" id="IPR044668">
    <property type="entry name" value="PuuD-like"/>
</dbReference>
<keyword evidence="1" id="KW-0315">Glutamine amidotransferase</keyword>
<dbReference type="InterPro" id="IPR011697">
    <property type="entry name" value="Peptidase_C26"/>
</dbReference>
<dbReference type="EMBL" id="BDJL01000142">
    <property type="protein sequence ID" value="GAV26477.1"/>
    <property type="molecule type" value="Genomic_DNA"/>
</dbReference>
<dbReference type="GO" id="GO:0033969">
    <property type="term" value="F:gamma-glutamyl-gamma-aminobutyrate hydrolase activity"/>
    <property type="evidence" value="ECO:0007669"/>
    <property type="project" value="TreeGrafter"/>
</dbReference>
<dbReference type="GO" id="GO:0016740">
    <property type="term" value="F:transferase activity"/>
    <property type="evidence" value="ECO:0007669"/>
    <property type="project" value="UniProtKB-KW"/>
</dbReference>
<sequence length="221" mass="24549">MYIGIPVWPEDGFYKSRQSYVQKLLKIGAEPFFILPEHDLAGVFKIITGVLIPGGGDIAPDLFGEEPRPGIRNYSRQKDLFEINLIQEAYKHALPILGICRGMQLIGVAFGSGMYQDLFTEKEGVLDHEQKAPPQEPTHLVTLSPKGRLREIFGAARVRVNSFHHQALKNAGTVLSVEAVAEDGVIEAISGPKILGVQWHPELLENHDDLFFWLIKEGGAQ</sequence>
<evidence type="ECO:0000313" key="1">
    <source>
        <dbReference type="EMBL" id="GAV26477.1"/>
    </source>
</evidence>
<comment type="caution">
    <text evidence="1">The sequence shown here is derived from an EMBL/GenBank/DDBJ whole genome shotgun (WGS) entry which is preliminary data.</text>
</comment>
<name>A0A1L8D5W8_9THEO</name>
<dbReference type="Pfam" id="PF07722">
    <property type="entry name" value="Peptidase_C26"/>
    <property type="match status" value="1"/>
</dbReference>
<protein>
    <submittedName>
        <fullName evidence="1">Glutamine amidotransferase</fullName>
    </submittedName>
</protein>
<evidence type="ECO:0000313" key="2">
    <source>
        <dbReference type="Proteomes" id="UP000187338"/>
    </source>
</evidence>
<accession>A0A1L8D5W8</accession>
<dbReference type="GO" id="GO:0006598">
    <property type="term" value="P:polyamine catabolic process"/>
    <property type="evidence" value="ECO:0007669"/>
    <property type="project" value="TreeGrafter"/>
</dbReference>
<dbReference type="Gene3D" id="3.40.50.880">
    <property type="match status" value="1"/>
</dbReference>
<dbReference type="CDD" id="cd01745">
    <property type="entry name" value="GATase1_2"/>
    <property type="match status" value="1"/>
</dbReference>
<dbReference type="Proteomes" id="UP000187338">
    <property type="component" value="Unassembled WGS sequence"/>
</dbReference>
<dbReference type="SUPFAM" id="SSF52317">
    <property type="entry name" value="Class I glutamine amidotransferase-like"/>
    <property type="match status" value="1"/>
</dbReference>
<dbReference type="GO" id="GO:0005829">
    <property type="term" value="C:cytosol"/>
    <property type="evidence" value="ECO:0007669"/>
    <property type="project" value="TreeGrafter"/>
</dbReference>
<gene>
    <name evidence="1" type="ORF">ciss_24100</name>
</gene>
<dbReference type="STRING" id="661089.ciss_24100"/>
<dbReference type="OrthoDB" id="9813383at2"/>
<dbReference type="PROSITE" id="PS51273">
    <property type="entry name" value="GATASE_TYPE_1"/>
    <property type="match status" value="1"/>
</dbReference>
<dbReference type="RefSeq" id="WP_075866636.1">
    <property type="nucleotide sequence ID" value="NZ_BDJL01000142.1"/>
</dbReference>